<evidence type="ECO:0000313" key="3">
    <source>
        <dbReference type="EMBL" id="CUV38023.1"/>
    </source>
</evidence>
<gene>
    <name evidence="4" type="ORF">RD1301_v1_620025</name>
    <name evidence="1" type="ORF">RUN1744_v1_840152</name>
    <name evidence="2" type="ORF">TD1301_v1_2900007</name>
    <name evidence="3" type="ORF">TF3108_v1_70004</name>
</gene>
<evidence type="ECO:0000313" key="1">
    <source>
        <dbReference type="EMBL" id="CUV25225.1"/>
    </source>
</evidence>
<dbReference type="EMBL" id="LN899825">
    <property type="protein sequence ID" value="CUV37212.1"/>
    <property type="molecule type" value="Genomic_DNA"/>
</dbReference>
<proteinExistence type="predicted"/>
<dbReference type="EMBL" id="LN899826">
    <property type="protein sequence ID" value="CUV38023.1"/>
    <property type="molecule type" value="Genomic_DNA"/>
</dbReference>
<evidence type="ECO:0000313" key="2">
    <source>
        <dbReference type="EMBL" id="CUV37212.1"/>
    </source>
</evidence>
<dbReference type="EMBL" id="LN899823">
    <property type="protein sequence ID" value="CUV25225.1"/>
    <property type="molecule type" value="Genomic_DNA"/>
</dbReference>
<accession>A0A0S4VRM5</accession>
<reference evidence="2" key="1">
    <citation type="submission" date="2015-10" db="EMBL/GenBank/DDBJ databases">
        <authorList>
            <person name="Gilbert D.G."/>
        </authorList>
    </citation>
    <scope>NUCLEOTIDE SEQUENCE</scope>
    <source>
        <strain evidence="2">Phyl III-seqv23</strain>
    </source>
</reference>
<protein>
    <submittedName>
        <fullName evidence="2">Uncharacterized protein</fullName>
    </submittedName>
</protein>
<sequence>MGSNPTLSAKMYSETVQVGSEKKRKSPWNNAPRAFFRLEGPRWFVAIRSAGGYFRGYACLPSMPDTPSCR</sequence>
<organism evidence="2">
    <name type="scientific">Ralstonia solanacearum</name>
    <name type="common">Pseudomonas solanacearum</name>
    <dbReference type="NCBI Taxonomy" id="305"/>
    <lineage>
        <taxon>Bacteria</taxon>
        <taxon>Pseudomonadati</taxon>
        <taxon>Pseudomonadota</taxon>
        <taxon>Betaproteobacteria</taxon>
        <taxon>Burkholderiales</taxon>
        <taxon>Burkholderiaceae</taxon>
        <taxon>Ralstonia</taxon>
        <taxon>Ralstonia solanacearum species complex</taxon>
    </lineage>
</organism>
<name>A0A0S4VRM5_RALSL</name>
<dbReference type="EMBL" id="LN899822">
    <property type="protein sequence ID" value="CUV59880.1"/>
    <property type="molecule type" value="Genomic_DNA"/>
</dbReference>
<evidence type="ECO:0000313" key="4">
    <source>
        <dbReference type="EMBL" id="CUV59880.1"/>
    </source>
</evidence>
<dbReference type="AlphaFoldDB" id="A0A0S4VRM5"/>